<sequence>MRYLLTCLCVLLLSGCGGDDGPDDLQAFAARQAERRGFTAVPNQDNVLLADLDLSTEQDYAEVRLVFSDSVASDYAVIKSFDADIKASLSEALL</sequence>
<gene>
    <name evidence="1" type="ORF">C6Y40_21105</name>
</gene>
<dbReference type="EMBL" id="PVNP01000203">
    <property type="protein sequence ID" value="PRO71631.1"/>
    <property type="molecule type" value="Genomic_DNA"/>
</dbReference>
<organism evidence="1 2">
    <name type="scientific">Alteromonas alba</name>
    <dbReference type="NCBI Taxonomy" id="2079529"/>
    <lineage>
        <taxon>Bacteria</taxon>
        <taxon>Pseudomonadati</taxon>
        <taxon>Pseudomonadota</taxon>
        <taxon>Gammaproteobacteria</taxon>
        <taxon>Alteromonadales</taxon>
        <taxon>Alteromonadaceae</taxon>
        <taxon>Alteromonas/Salinimonas group</taxon>
        <taxon>Alteromonas</taxon>
    </lineage>
</organism>
<name>A0A2S9V5B4_9ALTE</name>
<comment type="caution">
    <text evidence="1">The sequence shown here is derived from an EMBL/GenBank/DDBJ whole genome shotgun (WGS) entry which is preliminary data.</text>
</comment>
<evidence type="ECO:0000313" key="2">
    <source>
        <dbReference type="Proteomes" id="UP000238949"/>
    </source>
</evidence>
<accession>A0A2S9V5B4</accession>
<keyword evidence="2" id="KW-1185">Reference proteome</keyword>
<dbReference type="RefSeq" id="WP_105936369.1">
    <property type="nucleotide sequence ID" value="NZ_PVNP01000203.1"/>
</dbReference>
<proteinExistence type="predicted"/>
<reference evidence="2" key="1">
    <citation type="journal article" date="2020" name="Int. J. Syst. Evol. Microbiol.">
        <title>Alteromonas alba sp. nov., a marine bacterium isolated from the seawater of the West Pacific Ocean.</title>
        <authorList>
            <person name="Sun C."/>
            <person name="Wu Y.-H."/>
            <person name="Xamxidin M."/>
            <person name="Cheng H."/>
            <person name="Xu X.-W."/>
        </authorList>
    </citation>
    <scope>NUCLEOTIDE SEQUENCE [LARGE SCALE GENOMIC DNA]</scope>
    <source>
        <strain evidence="2">190</strain>
    </source>
</reference>
<dbReference type="AlphaFoldDB" id="A0A2S9V5B4"/>
<protein>
    <submittedName>
        <fullName evidence="1">Uncharacterized protein</fullName>
    </submittedName>
</protein>
<evidence type="ECO:0000313" key="1">
    <source>
        <dbReference type="EMBL" id="PRO71631.1"/>
    </source>
</evidence>
<dbReference type="PROSITE" id="PS51257">
    <property type="entry name" value="PROKAR_LIPOPROTEIN"/>
    <property type="match status" value="1"/>
</dbReference>
<dbReference type="Proteomes" id="UP000238949">
    <property type="component" value="Unassembled WGS sequence"/>
</dbReference>